<dbReference type="WBParaSite" id="L893_g12644.t1">
    <property type="protein sequence ID" value="L893_g12644.t1"/>
    <property type="gene ID" value="L893_g12644"/>
</dbReference>
<protein>
    <submittedName>
        <fullName evidence="2">CACTA en-spm transposon protein</fullName>
    </submittedName>
</protein>
<dbReference type="AlphaFoldDB" id="A0A1I7Y4G9"/>
<accession>A0A1I7Y4G9</accession>
<proteinExistence type="predicted"/>
<evidence type="ECO:0000313" key="1">
    <source>
        <dbReference type="Proteomes" id="UP000095287"/>
    </source>
</evidence>
<reference evidence="2" key="1">
    <citation type="submission" date="2016-11" db="UniProtKB">
        <authorList>
            <consortium name="WormBaseParasite"/>
        </authorList>
    </citation>
    <scope>IDENTIFICATION</scope>
</reference>
<dbReference type="Proteomes" id="UP000095287">
    <property type="component" value="Unplaced"/>
</dbReference>
<keyword evidence="1" id="KW-1185">Reference proteome</keyword>
<sequence>MQNQEGPGSKSTHLILNPVPYHYQIDYSPPLDTVRPTISLSQDLHFGFRCISDCERERSTVVPSCSIGPQHSSWRDSLFFGTESEIGDISCYAMSPKSSGNVVLWDERCLEVAVLEVQGGRSIEHHVILWSQEVETSYFKAPIAQGEQGVARALGSFRKRIQPEKRRCTVGVVRKATGVKATIEVGQLAENLTQLESELNARIARLVPIPGST</sequence>
<name>A0A1I7Y4G9_9BILA</name>
<evidence type="ECO:0000313" key="2">
    <source>
        <dbReference type="WBParaSite" id="L893_g12644.t1"/>
    </source>
</evidence>
<organism evidence="1 2">
    <name type="scientific">Steinernema glaseri</name>
    <dbReference type="NCBI Taxonomy" id="37863"/>
    <lineage>
        <taxon>Eukaryota</taxon>
        <taxon>Metazoa</taxon>
        <taxon>Ecdysozoa</taxon>
        <taxon>Nematoda</taxon>
        <taxon>Chromadorea</taxon>
        <taxon>Rhabditida</taxon>
        <taxon>Tylenchina</taxon>
        <taxon>Panagrolaimomorpha</taxon>
        <taxon>Strongyloidoidea</taxon>
        <taxon>Steinernematidae</taxon>
        <taxon>Steinernema</taxon>
    </lineage>
</organism>